<sequence>MPRIEIVRGDITRVRADAIVNAANRRMRGGGGVDGAIHSAGGPSILEDCIRRFPNGLDVGDAGFTTAGALPAQHVIHTVGPNFTAGQRNRALLESCYRRSLAVADELRVRTVAFPLISAGVYGWPKADAVAAAIDTISSAITRVDQVQLVAFDDDLAAMMNDHLRLATPLRILQGIREVHRRGYSAVRFVPYLYAIGTWRIEISTSDNVEDQGAAPSVGTGPALRYSSASGCEFAGAIVTGATPVGAVADLILAELPRAVRAPSTGYLRWLDDLIDACLDRRALPIAFDDEDGPDGSWMLTGGGTIPIPPAA</sequence>
<dbReference type="EMBL" id="CP136137">
    <property type="protein sequence ID" value="WYY06356.1"/>
    <property type="molecule type" value="Genomic_DNA"/>
</dbReference>
<dbReference type="NCBIfam" id="NF001664">
    <property type="entry name" value="PRK00431.1-6"/>
    <property type="match status" value="1"/>
</dbReference>
<gene>
    <name evidence="2" type="ORF">RVF87_14935</name>
</gene>
<keyword evidence="2" id="KW-0378">Hydrolase</keyword>
<dbReference type="RefSeq" id="WP_084247271.1">
    <property type="nucleotide sequence ID" value="NZ_CP136137.1"/>
</dbReference>
<keyword evidence="3" id="KW-1185">Reference proteome</keyword>
<dbReference type="Gene3D" id="3.40.220.10">
    <property type="entry name" value="Leucine Aminopeptidase, subunit E, domain 1"/>
    <property type="match status" value="1"/>
</dbReference>
<evidence type="ECO:0000259" key="1">
    <source>
        <dbReference type="PROSITE" id="PS51154"/>
    </source>
</evidence>
<dbReference type="EC" id="3.1.1.106" evidence="2"/>
<evidence type="ECO:0000313" key="3">
    <source>
        <dbReference type="Proteomes" id="UP001479933"/>
    </source>
</evidence>
<evidence type="ECO:0000313" key="2">
    <source>
        <dbReference type="EMBL" id="WYY06356.1"/>
    </source>
</evidence>
<dbReference type="PROSITE" id="PS51154">
    <property type="entry name" value="MACRO"/>
    <property type="match status" value="1"/>
</dbReference>
<accession>A0ABZ2U0C8</accession>
<dbReference type="SMART" id="SM00506">
    <property type="entry name" value="A1pp"/>
    <property type="match status" value="1"/>
</dbReference>
<dbReference type="SUPFAM" id="SSF52949">
    <property type="entry name" value="Macro domain-like"/>
    <property type="match status" value="1"/>
</dbReference>
<reference evidence="2 3" key="1">
    <citation type="journal article" date="2023" name="Virus Evol.">
        <title>Computational host range prediction-The good, the bad, and the ugly.</title>
        <authorList>
            <person name="Howell A.A."/>
            <person name="Versoza C.J."/>
            <person name="Pfeifer S.P."/>
        </authorList>
    </citation>
    <scope>NUCLEOTIDE SEQUENCE [LARGE SCALE GENOMIC DNA]</scope>
    <source>
        <strain evidence="2 3">1610/1b</strain>
    </source>
</reference>
<dbReference type="PANTHER" id="PTHR11106">
    <property type="entry name" value="GANGLIOSIDE INDUCED DIFFERENTIATION ASSOCIATED PROTEIN 2-RELATED"/>
    <property type="match status" value="1"/>
</dbReference>
<dbReference type="Proteomes" id="UP001479933">
    <property type="component" value="Chromosome"/>
</dbReference>
<proteinExistence type="predicted"/>
<feature type="domain" description="Macro" evidence="1">
    <location>
        <begin position="1"/>
        <end position="168"/>
    </location>
</feature>
<dbReference type="PANTHER" id="PTHR11106:SF27">
    <property type="entry name" value="MACRO DOMAIN-CONTAINING PROTEIN"/>
    <property type="match status" value="1"/>
</dbReference>
<dbReference type="InterPro" id="IPR002589">
    <property type="entry name" value="Macro_dom"/>
</dbReference>
<organism evidence="2 3">
    <name type="scientific">Gordonia hydrophobica</name>
    <dbReference type="NCBI Taxonomy" id="40516"/>
    <lineage>
        <taxon>Bacteria</taxon>
        <taxon>Bacillati</taxon>
        <taxon>Actinomycetota</taxon>
        <taxon>Actinomycetes</taxon>
        <taxon>Mycobacteriales</taxon>
        <taxon>Gordoniaceae</taxon>
        <taxon>Gordonia</taxon>
    </lineage>
</organism>
<dbReference type="InterPro" id="IPR043472">
    <property type="entry name" value="Macro_dom-like"/>
</dbReference>
<dbReference type="Pfam" id="PF01661">
    <property type="entry name" value="Macro"/>
    <property type="match status" value="1"/>
</dbReference>
<name>A0ABZ2U0C8_9ACTN</name>
<dbReference type="GO" id="GO:0061463">
    <property type="term" value="F:O-acetyl-ADP-ribose deacetylase activity"/>
    <property type="evidence" value="ECO:0007669"/>
    <property type="project" value="UniProtKB-EC"/>
</dbReference>
<protein>
    <submittedName>
        <fullName evidence="2">O-acetyl-ADP-ribose deacetylase</fullName>
        <ecNumber evidence="2">3.1.1.106</ecNumber>
    </submittedName>
</protein>